<accession>A0A2S0N4Q1</accession>
<dbReference type="Proteomes" id="UP000239326">
    <property type="component" value="Chromosome"/>
</dbReference>
<dbReference type="EMBL" id="CP027669">
    <property type="protein sequence ID" value="AVO43134.1"/>
    <property type="molecule type" value="Genomic_DNA"/>
</dbReference>
<dbReference type="SUPFAM" id="SSF81340">
    <property type="entry name" value="Clc chloride channel"/>
    <property type="match status" value="1"/>
</dbReference>
<feature type="transmembrane region" description="Helical" evidence="10">
    <location>
        <begin position="112"/>
        <end position="132"/>
    </location>
</feature>
<proteinExistence type="predicted"/>
<feature type="transmembrane region" description="Helical" evidence="10">
    <location>
        <begin position="282"/>
        <end position="304"/>
    </location>
</feature>
<dbReference type="Gene3D" id="1.10.3080.10">
    <property type="entry name" value="Clc chloride channel"/>
    <property type="match status" value="1"/>
</dbReference>
<dbReference type="RefSeq" id="WP_106448109.1">
    <property type="nucleotide sequence ID" value="NZ_CP027669.1"/>
</dbReference>
<dbReference type="Pfam" id="PF00654">
    <property type="entry name" value="Voltage_CLC"/>
    <property type="match status" value="1"/>
</dbReference>
<keyword evidence="9" id="KW-0407">Ion channel</keyword>
<evidence type="ECO:0000313" key="12">
    <source>
        <dbReference type="Proteomes" id="UP000239326"/>
    </source>
</evidence>
<feature type="transmembrane region" description="Helical" evidence="10">
    <location>
        <begin position="324"/>
        <end position="345"/>
    </location>
</feature>
<evidence type="ECO:0000313" key="11">
    <source>
        <dbReference type="EMBL" id="AVO43134.1"/>
    </source>
</evidence>
<dbReference type="InterPro" id="IPR050368">
    <property type="entry name" value="ClC-type_chloride_channel"/>
</dbReference>
<dbReference type="GO" id="GO:0005254">
    <property type="term" value="F:chloride channel activity"/>
    <property type="evidence" value="ECO:0007669"/>
    <property type="project" value="UniProtKB-KW"/>
</dbReference>
<keyword evidence="3 10" id="KW-0812">Transmembrane</keyword>
<keyword evidence="5" id="KW-0406">Ion transport</keyword>
<dbReference type="PRINTS" id="PR00762">
    <property type="entry name" value="CLCHANNEL"/>
</dbReference>
<feature type="transmembrane region" description="Helical" evidence="10">
    <location>
        <begin position="165"/>
        <end position="190"/>
    </location>
</feature>
<dbReference type="KEGG" id="simp:C6571_07685"/>
<dbReference type="CDD" id="cd01034">
    <property type="entry name" value="EriC_like"/>
    <property type="match status" value="1"/>
</dbReference>
<feature type="transmembrane region" description="Helical" evidence="10">
    <location>
        <begin position="240"/>
        <end position="261"/>
    </location>
</feature>
<keyword evidence="6 10" id="KW-0472">Membrane</keyword>
<evidence type="ECO:0000256" key="5">
    <source>
        <dbReference type="ARBA" id="ARBA00023065"/>
    </source>
</evidence>
<gene>
    <name evidence="11" type="ORF">C6571_07685</name>
</gene>
<dbReference type="PANTHER" id="PTHR43427">
    <property type="entry name" value="CHLORIDE CHANNEL PROTEIN CLC-E"/>
    <property type="match status" value="1"/>
</dbReference>
<dbReference type="GO" id="GO:0034707">
    <property type="term" value="C:chloride channel complex"/>
    <property type="evidence" value="ECO:0007669"/>
    <property type="project" value="UniProtKB-KW"/>
</dbReference>
<dbReference type="PANTHER" id="PTHR43427:SF6">
    <property type="entry name" value="CHLORIDE CHANNEL PROTEIN CLC-E"/>
    <property type="match status" value="1"/>
</dbReference>
<feature type="transmembrane region" description="Helical" evidence="10">
    <location>
        <begin position="28"/>
        <end position="53"/>
    </location>
</feature>
<protein>
    <submittedName>
        <fullName evidence="11">Chloride channel protein</fullName>
    </submittedName>
</protein>
<reference evidence="11 12" key="1">
    <citation type="submission" date="2018-03" db="EMBL/GenBank/DDBJ databases">
        <title>Genome sequencing of Simplicispira sp.</title>
        <authorList>
            <person name="Kim S.-J."/>
            <person name="Heo J."/>
            <person name="Kwon S.-W."/>
        </authorList>
    </citation>
    <scope>NUCLEOTIDE SEQUENCE [LARGE SCALE GENOMIC DNA]</scope>
    <source>
        <strain evidence="11 12">SC1-8</strain>
    </source>
</reference>
<dbReference type="InterPro" id="IPR014743">
    <property type="entry name" value="Cl-channel_core"/>
</dbReference>
<evidence type="ECO:0000256" key="7">
    <source>
        <dbReference type="ARBA" id="ARBA00023173"/>
    </source>
</evidence>
<evidence type="ECO:0000256" key="1">
    <source>
        <dbReference type="ARBA" id="ARBA00004141"/>
    </source>
</evidence>
<keyword evidence="4 10" id="KW-1133">Transmembrane helix</keyword>
<evidence type="ECO:0000256" key="8">
    <source>
        <dbReference type="ARBA" id="ARBA00023214"/>
    </source>
</evidence>
<feature type="transmembrane region" description="Helical" evidence="10">
    <location>
        <begin position="399"/>
        <end position="421"/>
    </location>
</feature>
<evidence type="ECO:0000256" key="3">
    <source>
        <dbReference type="ARBA" id="ARBA00022692"/>
    </source>
</evidence>
<feature type="transmembrane region" description="Helical" evidence="10">
    <location>
        <begin position="366"/>
        <end position="393"/>
    </location>
</feature>
<name>A0A2S0N4Q1_9BURK</name>
<dbReference type="OrthoDB" id="9767361at2"/>
<organism evidence="11 12">
    <name type="scientific">Simplicispira suum</name>
    <dbReference type="NCBI Taxonomy" id="2109915"/>
    <lineage>
        <taxon>Bacteria</taxon>
        <taxon>Pseudomonadati</taxon>
        <taxon>Pseudomonadota</taxon>
        <taxon>Betaproteobacteria</taxon>
        <taxon>Burkholderiales</taxon>
        <taxon>Comamonadaceae</taxon>
        <taxon>Simplicispira</taxon>
    </lineage>
</organism>
<feature type="transmembrane region" description="Helical" evidence="10">
    <location>
        <begin position="202"/>
        <end position="220"/>
    </location>
</feature>
<sequence>MHRPQPDILQNLRHELSNGRMWLDRTVVLAYAAIAGLSVVSFTFLTNLAFAYFERVYHWQGGWAVLLWVPAWTAAIVWATRRFAPTTAGSGIPQVIAALDPAVSEQERSVFVSLRLTVAKLVLGAASFFAGLSVGREGPSVQIAAGVMQHARRWLGPQSGISDHALLVAGGAAGIAAAFNAPLAGVLFAIEELSRRLESRSSGLIITGIVLAGLIGVSFFGNRSYYGVIVVPELNWNALVPGLLVVLACGALGGLFAKVMAASLTGAPERLNLLRARFPIRFAAAGGLMIAVMGLSTGGATFGAGSETVQHMLKGEADVPSMYVTLKFMATWLTAWCGVPGGIFAPSLSIGAGVGHNVSLFMGADIAPALIAIGMAAFLAAVTQAPLTAFIIVMEMIDGHALVLSLMAAAMLASLISRLIARPLYETLALHMVAVLKAAPAPSSPAAPVEAEKPAPPTAP</sequence>
<comment type="subcellular location">
    <subcellularLocation>
        <location evidence="1">Membrane</location>
        <topology evidence="1">Multi-pass membrane protein</topology>
    </subcellularLocation>
</comment>
<evidence type="ECO:0000256" key="10">
    <source>
        <dbReference type="SAM" id="Phobius"/>
    </source>
</evidence>
<evidence type="ECO:0000256" key="6">
    <source>
        <dbReference type="ARBA" id="ARBA00023136"/>
    </source>
</evidence>
<keyword evidence="12" id="KW-1185">Reference proteome</keyword>
<keyword evidence="8" id="KW-0868">Chloride</keyword>
<keyword evidence="2" id="KW-0813">Transport</keyword>
<evidence type="ECO:0000256" key="4">
    <source>
        <dbReference type="ARBA" id="ARBA00022989"/>
    </source>
</evidence>
<evidence type="ECO:0000256" key="2">
    <source>
        <dbReference type="ARBA" id="ARBA00022448"/>
    </source>
</evidence>
<evidence type="ECO:0000256" key="9">
    <source>
        <dbReference type="ARBA" id="ARBA00023303"/>
    </source>
</evidence>
<keyword evidence="7" id="KW-0869">Chloride channel</keyword>
<feature type="transmembrane region" description="Helical" evidence="10">
    <location>
        <begin position="59"/>
        <end position="79"/>
    </location>
</feature>
<dbReference type="InterPro" id="IPR001807">
    <property type="entry name" value="ClC"/>
</dbReference>
<dbReference type="AlphaFoldDB" id="A0A2S0N4Q1"/>